<comment type="caution">
    <text evidence="1">The sequence shown here is derived from an EMBL/GenBank/DDBJ whole genome shotgun (WGS) entry which is preliminary data.</text>
</comment>
<keyword evidence="2" id="KW-1185">Reference proteome</keyword>
<evidence type="ECO:0000313" key="1">
    <source>
        <dbReference type="EMBL" id="MBP1964539.1"/>
    </source>
</evidence>
<name>A0ABS4I2Y9_9BACL</name>
<reference evidence="1 2" key="1">
    <citation type="submission" date="2021-03" db="EMBL/GenBank/DDBJ databases">
        <title>Genomic Encyclopedia of Type Strains, Phase IV (KMG-IV): sequencing the most valuable type-strain genomes for metagenomic binning, comparative biology and taxonomic classification.</title>
        <authorList>
            <person name="Goeker M."/>
        </authorList>
    </citation>
    <scope>NUCLEOTIDE SEQUENCE [LARGE SCALE GENOMIC DNA]</scope>
    <source>
        <strain evidence="1 2">DSM 24950</strain>
    </source>
</reference>
<organism evidence="1 2">
    <name type="scientific">Paenibacillus aceris</name>
    <dbReference type="NCBI Taxonomy" id="869555"/>
    <lineage>
        <taxon>Bacteria</taxon>
        <taxon>Bacillati</taxon>
        <taxon>Bacillota</taxon>
        <taxon>Bacilli</taxon>
        <taxon>Bacillales</taxon>
        <taxon>Paenibacillaceae</taxon>
        <taxon>Paenibacillus</taxon>
    </lineage>
</organism>
<accession>A0ABS4I2Y9</accession>
<sequence>MTFESAFITGQGITGRGKDAGAFTEMDLAG</sequence>
<gene>
    <name evidence="1" type="ORF">J2Z65_003762</name>
</gene>
<protein>
    <submittedName>
        <fullName evidence="1">Uncharacterized protein</fullName>
    </submittedName>
</protein>
<evidence type="ECO:0000313" key="2">
    <source>
        <dbReference type="Proteomes" id="UP001519344"/>
    </source>
</evidence>
<dbReference type="Proteomes" id="UP001519344">
    <property type="component" value="Unassembled WGS sequence"/>
</dbReference>
<proteinExistence type="predicted"/>
<dbReference type="EMBL" id="JAGGKV010000009">
    <property type="protein sequence ID" value="MBP1964539.1"/>
    <property type="molecule type" value="Genomic_DNA"/>
</dbReference>